<feature type="domain" description="PAC" evidence="6">
    <location>
        <begin position="212"/>
        <end position="264"/>
    </location>
</feature>
<dbReference type="SMART" id="SM00091">
    <property type="entry name" value="PAS"/>
    <property type="match status" value="4"/>
</dbReference>
<sequence length="693" mass="78849">MALHPASFDDHIFRLLIEAVDDYAIYIIDAQGHILTWNNGAERNTGYNADEIIGQSFELFYPPEDLATQLPAKGLLHANQLGHYENQGWRVRKNGKRFWGHITLSALHDSDHNLQGFVQITRDLTDKWLRENALRKSEELFRHLISEVEDYAIYMIDTHGRILTWNKGGERNEGYTSDEIIGEHFALLFTPEDISAGLPEKSLAKAIAEGNFQTEGWHVRKNGIRYWASVAINPMHDDSGKLLGFTKIVRDLTERRQREEALRISEERFRLMVDTVEDYAIVMLDPWGRVNTWNHGAERNMGYASNEIIGQHFGGFFLPEDIAAGLPEKLLKTSASASRVEREGWLVRKDMTRYWAVAIITVIHDNSGKLLGYAKIIRDMSERKQREDALRASEIARYEEREQLHRVLSSIQEGIISLDTEGRVVLMNPKAEEMTGRSQNESCGLPIEEVFILWSPLQDKNQLVAINQCLAEGRHTLLPEGSQLLSSQGERQEIRCSASPIRDRDNLLTGAVVVFQDVTRARHEQRELQYQANHDMLTGLINRRRLEERLNQAISQLGQDEQHILCYVDLDYFKDVNDSAGHEAGDMVLRMVAQTMQQAVRENDIVARLGGDEFAIVLFNCQHKPATEVLERVVADIASIQFHWHGQSYSFTASLGAVSLNRQTETAAQAMRQADIACYAAKHAGRNRLSLSL</sequence>
<dbReference type="Pfam" id="PF00989">
    <property type="entry name" value="PAS"/>
    <property type="match status" value="1"/>
</dbReference>
<feature type="domain" description="PAS" evidence="5">
    <location>
        <begin position="400"/>
        <end position="441"/>
    </location>
</feature>
<feature type="domain" description="PAC" evidence="6">
    <location>
        <begin position="478"/>
        <end position="530"/>
    </location>
</feature>
<dbReference type="SUPFAM" id="SSF55073">
    <property type="entry name" value="Nucleotide cyclase"/>
    <property type="match status" value="1"/>
</dbReference>
<proteinExistence type="predicted"/>
<evidence type="ECO:0000256" key="1">
    <source>
        <dbReference type="ARBA" id="ARBA00001946"/>
    </source>
</evidence>
<dbReference type="InterPro" id="IPR052155">
    <property type="entry name" value="Biofilm_reg_signaling"/>
</dbReference>
<accession>A0A0H3NVS4</accession>
<dbReference type="PROSITE" id="PS50113">
    <property type="entry name" value="PAC"/>
    <property type="match status" value="4"/>
</dbReference>
<dbReference type="GeneID" id="31408764"/>
<comment type="pathway">
    <text evidence="2">Purine metabolism; 3',5'-cyclic di-GMP biosynthesis.</text>
</comment>
<dbReference type="CDD" id="cd01949">
    <property type="entry name" value="GGDEF"/>
    <property type="match status" value="1"/>
</dbReference>
<comment type="catalytic activity">
    <reaction evidence="4">
        <text>2 GTP = 3',3'-c-di-GMP + 2 diphosphate</text>
        <dbReference type="Rhea" id="RHEA:24898"/>
        <dbReference type="ChEBI" id="CHEBI:33019"/>
        <dbReference type="ChEBI" id="CHEBI:37565"/>
        <dbReference type="ChEBI" id="CHEBI:58805"/>
        <dbReference type="EC" id="2.7.7.65"/>
    </reaction>
</comment>
<feature type="domain" description="GGDEF" evidence="7">
    <location>
        <begin position="561"/>
        <end position="693"/>
    </location>
</feature>
<evidence type="ECO:0000256" key="4">
    <source>
        <dbReference type="ARBA" id="ARBA00034247"/>
    </source>
</evidence>
<feature type="domain" description="PAS" evidence="5">
    <location>
        <begin position="265"/>
        <end position="321"/>
    </location>
</feature>
<evidence type="ECO:0000259" key="5">
    <source>
        <dbReference type="PROSITE" id="PS50112"/>
    </source>
</evidence>
<dbReference type="PROSITE" id="PS50887">
    <property type="entry name" value="GGDEF"/>
    <property type="match status" value="1"/>
</dbReference>
<feature type="domain" description="PAS" evidence="5">
    <location>
        <begin position="137"/>
        <end position="210"/>
    </location>
</feature>
<feature type="domain" description="PAC" evidence="6">
    <location>
        <begin position="84"/>
        <end position="136"/>
    </location>
</feature>
<dbReference type="PANTHER" id="PTHR44757">
    <property type="entry name" value="DIGUANYLATE CYCLASE DGCP"/>
    <property type="match status" value="1"/>
</dbReference>
<dbReference type="InterPro" id="IPR000014">
    <property type="entry name" value="PAS"/>
</dbReference>
<dbReference type="Gene3D" id="3.30.450.20">
    <property type="entry name" value="PAS domain"/>
    <property type="match status" value="4"/>
</dbReference>
<dbReference type="Proteomes" id="UP000008084">
    <property type="component" value="Chromosome"/>
</dbReference>
<dbReference type="GO" id="GO:0052621">
    <property type="term" value="F:diguanylate cyclase activity"/>
    <property type="evidence" value="ECO:0007669"/>
    <property type="project" value="UniProtKB-EC"/>
</dbReference>
<dbReference type="Pfam" id="PF00990">
    <property type="entry name" value="GGDEF"/>
    <property type="match status" value="1"/>
</dbReference>
<dbReference type="EMBL" id="FR729477">
    <property type="protein sequence ID" value="CBY27557.1"/>
    <property type="molecule type" value="Genomic_DNA"/>
</dbReference>
<dbReference type="PROSITE" id="PS50112">
    <property type="entry name" value="PAS"/>
    <property type="match status" value="4"/>
</dbReference>
<dbReference type="InterPro" id="IPR001610">
    <property type="entry name" value="PAC"/>
</dbReference>
<gene>
    <name evidence="8" type="ordered locus">Y11_06241</name>
</gene>
<dbReference type="InterPro" id="IPR035965">
    <property type="entry name" value="PAS-like_dom_sf"/>
</dbReference>
<dbReference type="PANTHER" id="PTHR44757:SF4">
    <property type="entry name" value="DIGUANYLATE CYCLASE DGCE-RELATED"/>
    <property type="match status" value="1"/>
</dbReference>
<dbReference type="SMART" id="SM00086">
    <property type="entry name" value="PAC"/>
    <property type="match status" value="4"/>
</dbReference>
<dbReference type="AlphaFoldDB" id="A0A0H3NVS4"/>
<dbReference type="InterPro" id="IPR043128">
    <property type="entry name" value="Rev_trsase/Diguanyl_cyclase"/>
</dbReference>
<evidence type="ECO:0000256" key="3">
    <source>
        <dbReference type="ARBA" id="ARBA00012528"/>
    </source>
</evidence>
<dbReference type="KEGG" id="yey:Y11_06241"/>
<dbReference type="NCBIfam" id="TIGR00254">
    <property type="entry name" value="GGDEF"/>
    <property type="match status" value="1"/>
</dbReference>
<dbReference type="CDD" id="cd00130">
    <property type="entry name" value="PAS"/>
    <property type="match status" value="4"/>
</dbReference>
<dbReference type="NCBIfam" id="TIGR00229">
    <property type="entry name" value="sensory_box"/>
    <property type="match status" value="4"/>
</dbReference>
<comment type="cofactor">
    <cofactor evidence="1">
        <name>Mg(2+)</name>
        <dbReference type="ChEBI" id="CHEBI:18420"/>
    </cofactor>
</comment>
<dbReference type="SMART" id="SM00267">
    <property type="entry name" value="GGDEF"/>
    <property type="match status" value="1"/>
</dbReference>
<evidence type="ECO:0000259" key="7">
    <source>
        <dbReference type="PROSITE" id="PS50887"/>
    </source>
</evidence>
<feature type="domain" description="PAC" evidence="6">
    <location>
        <begin position="340"/>
        <end position="392"/>
    </location>
</feature>
<evidence type="ECO:0000256" key="2">
    <source>
        <dbReference type="ARBA" id="ARBA00004665"/>
    </source>
</evidence>
<reference evidence="8 9" key="1">
    <citation type="journal article" date="2011" name="J. Bacteriol.">
        <title>Complete genome sequence of Yersinia enterocolitica subsp. palearctica serogroup O:3.</title>
        <authorList>
            <person name="Batzilla J."/>
            <person name="Hoper D."/>
            <person name="Antonenka U."/>
            <person name="Heesemann J."/>
            <person name="Rakin A."/>
        </authorList>
    </citation>
    <scope>NUCLEOTIDE SEQUENCE [LARGE SCALE GENOMIC DNA]</scope>
    <source>
        <strain evidence="9">DSM 13030 / CIP 106945 / Y11</strain>
    </source>
</reference>
<protein>
    <recommendedName>
        <fullName evidence="3">diguanylate cyclase</fullName>
        <ecNumber evidence="3">2.7.7.65</ecNumber>
    </recommendedName>
</protein>
<dbReference type="InterPro" id="IPR000160">
    <property type="entry name" value="GGDEF_dom"/>
</dbReference>
<evidence type="ECO:0000313" key="8">
    <source>
        <dbReference type="EMBL" id="CBY27557.1"/>
    </source>
</evidence>
<dbReference type="InterPro" id="IPR013767">
    <property type="entry name" value="PAS_fold"/>
</dbReference>
<name>A0A0H3NVS4_YERE1</name>
<dbReference type="Gene3D" id="3.30.70.270">
    <property type="match status" value="1"/>
</dbReference>
<dbReference type="InterPro" id="IPR029787">
    <property type="entry name" value="Nucleotide_cyclase"/>
</dbReference>
<dbReference type="InterPro" id="IPR000700">
    <property type="entry name" value="PAS-assoc_C"/>
</dbReference>
<dbReference type="FunFam" id="3.30.70.270:FF:000001">
    <property type="entry name" value="Diguanylate cyclase domain protein"/>
    <property type="match status" value="1"/>
</dbReference>
<evidence type="ECO:0000313" key="9">
    <source>
        <dbReference type="Proteomes" id="UP000008084"/>
    </source>
</evidence>
<dbReference type="GO" id="GO:0006355">
    <property type="term" value="P:regulation of DNA-templated transcription"/>
    <property type="evidence" value="ECO:0007669"/>
    <property type="project" value="InterPro"/>
</dbReference>
<feature type="domain" description="PAS" evidence="5">
    <location>
        <begin position="9"/>
        <end position="62"/>
    </location>
</feature>
<dbReference type="PATRIC" id="fig|930944.6.peg.621"/>
<organism evidence="8 9">
    <name type="scientific">Yersinia enterocolitica subsp. palearctica serotype O:3 (strain DSM 13030 / CIP 106945 / Y11)</name>
    <dbReference type="NCBI Taxonomy" id="930944"/>
    <lineage>
        <taxon>Bacteria</taxon>
        <taxon>Pseudomonadati</taxon>
        <taxon>Pseudomonadota</taxon>
        <taxon>Gammaproteobacteria</taxon>
        <taxon>Enterobacterales</taxon>
        <taxon>Yersiniaceae</taxon>
        <taxon>Yersinia</taxon>
    </lineage>
</organism>
<dbReference type="RefSeq" id="WP_005163658.1">
    <property type="nucleotide sequence ID" value="NC_017564.1"/>
</dbReference>
<dbReference type="EC" id="2.7.7.65" evidence="3"/>
<dbReference type="HOGENOM" id="CLU_397360_0_0_6"/>
<dbReference type="SUPFAM" id="SSF55785">
    <property type="entry name" value="PYP-like sensor domain (PAS domain)"/>
    <property type="match status" value="4"/>
</dbReference>
<evidence type="ECO:0000259" key="6">
    <source>
        <dbReference type="PROSITE" id="PS50113"/>
    </source>
</evidence>
<dbReference type="Pfam" id="PF13426">
    <property type="entry name" value="PAS_9"/>
    <property type="match status" value="3"/>
</dbReference>